<dbReference type="InterPro" id="IPR029044">
    <property type="entry name" value="Nucleotide-diphossugar_trans"/>
</dbReference>
<feature type="domain" description="Glycosyltransferase 2-like" evidence="5">
    <location>
        <begin position="42"/>
        <end position="212"/>
    </location>
</feature>
<keyword evidence="4" id="KW-0472">Membrane</keyword>
<evidence type="ECO:0000256" key="4">
    <source>
        <dbReference type="SAM" id="Phobius"/>
    </source>
</evidence>
<dbReference type="SUPFAM" id="SSF53448">
    <property type="entry name" value="Nucleotide-diphospho-sugar transferases"/>
    <property type="match status" value="1"/>
</dbReference>
<feature type="transmembrane region" description="Helical" evidence="4">
    <location>
        <begin position="280"/>
        <end position="300"/>
    </location>
</feature>
<keyword evidence="3 6" id="KW-0808">Transferase</keyword>
<sequence length="370" mass="42477">MLFIILIINSLYFIFNLILIAVWREMMAKHKVLPQDTDTKLTVIIPVRNEEKYILQLLKNLNEQSYPADNFEVIVTNDGSTDSTESIVLNYQEEAKYSLKILNLLNDASASPKKRAIQKSIEISSGELLITTDGDCSVSPNWLISIQQLYKNNDAKLISSPVTFTEKNTFWNTIQIIEFASLIGSGACAMYLKKPNMCNGANLAYTREVFDEVNGFAGNENVASGDDEFLMHKIAKKYPDKVFFNPDFDAIVRTESQADLAQFYQQRRRWASKWKHYDNWQVTALAVFIFLANLSVLAAYCMLDNYFGKSILLIKFSAEFYFLYSVIKFLGYENKAKYIPIVQIIYPFYVVFFGLLAQGKGYRWKGRSLE</sequence>
<evidence type="ECO:0000256" key="2">
    <source>
        <dbReference type="ARBA" id="ARBA00022676"/>
    </source>
</evidence>
<dbReference type="AlphaFoldDB" id="A0A841F0S6"/>
<feature type="transmembrane region" description="Helical" evidence="4">
    <location>
        <begin position="6"/>
        <end position="23"/>
    </location>
</feature>
<reference evidence="6 7" key="1">
    <citation type="submission" date="2020-08" db="EMBL/GenBank/DDBJ databases">
        <title>Functional genomics of gut bacteria from endangered species of beetles.</title>
        <authorList>
            <person name="Carlos-Shanley C."/>
        </authorList>
    </citation>
    <scope>NUCLEOTIDE SEQUENCE [LARGE SCALE GENOMIC DNA]</scope>
    <source>
        <strain evidence="6 7">S00070</strain>
    </source>
</reference>
<organism evidence="6 7">
    <name type="scientific">Arcicella rosea</name>
    <dbReference type="NCBI Taxonomy" id="502909"/>
    <lineage>
        <taxon>Bacteria</taxon>
        <taxon>Pseudomonadati</taxon>
        <taxon>Bacteroidota</taxon>
        <taxon>Cytophagia</taxon>
        <taxon>Cytophagales</taxon>
        <taxon>Flectobacillaceae</taxon>
        <taxon>Arcicella</taxon>
    </lineage>
</organism>
<feature type="transmembrane region" description="Helical" evidence="4">
    <location>
        <begin position="338"/>
        <end position="357"/>
    </location>
</feature>
<dbReference type="EMBL" id="JACHKT010000043">
    <property type="protein sequence ID" value="MBB6005381.1"/>
    <property type="molecule type" value="Genomic_DNA"/>
</dbReference>
<keyword evidence="4" id="KW-0812">Transmembrane</keyword>
<evidence type="ECO:0000256" key="1">
    <source>
        <dbReference type="ARBA" id="ARBA00006739"/>
    </source>
</evidence>
<dbReference type="PANTHER" id="PTHR43630:SF1">
    <property type="entry name" value="POLY-BETA-1,6-N-ACETYL-D-GLUCOSAMINE SYNTHASE"/>
    <property type="match status" value="1"/>
</dbReference>
<evidence type="ECO:0000256" key="3">
    <source>
        <dbReference type="ARBA" id="ARBA00022679"/>
    </source>
</evidence>
<dbReference type="Pfam" id="PF00535">
    <property type="entry name" value="Glycos_transf_2"/>
    <property type="match status" value="1"/>
</dbReference>
<accession>A0A841F0S6</accession>
<comment type="caution">
    <text evidence="6">The sequence shown here is derived from an EMBL/GenBank/DDBJ whole genome shotgun (WGS) entry which is preliminary data.</text>
</comment>
<protein>
    <submittedName>
        <fullName evidence="6">Cellulose synthase/poly-beta-1,6-N-acetylglucosamine synthase-like glycosyltransferase</fullName>
    </submittedName>
</protein>
<keyword evidence="7" id="KW-1185">Reference proteome</keyword>
<keyword evidence="2" id="KW-0328">Glycosyltransferase</keyword>
<gene>
    <name evidence="6" type="ORF">HNP25_004055</name>
</gene>
<proteinExistence type="inferred from homology"/>
<evidence type="ECO:0000259" key="5">
    <source>
        <dbReference type="Pfam" id="PF00535"/>
    </source>
</evidence>
<dbReference type="Gene3D" id="3.90.550.10">
    <property type="entry name" value="Spore Coat Polysaccharide Biosynthesis Protein SpsA, Chain A"/>
    <property type="match status" value="1"/>
</dbReference>
<dbReference type="RefSeq" id="WP_184137146.1">
    <property type="nucleotide sequence ID" value="NZ_JACHKT010000043.1"/>
</dbReference>
<dbReference type="InterPro" id="IPR001173">
    <property type="entry name" value="Glyco_trans_2-like"/>
</dbReference>
<evidence type="ECO:0000313" key="6">
    <source>
        <dbReference type="EMBL" id="MBB6005381.1"/>
    </source>
</evidence>
<evidence type="ECO:0000313" key="7">
    <source>
        <dbReference type="Proteomes" id="UP000524404"/>
    </source>
</evidence>
<dbReference type="Proteomes" id="UP000524404">
    <property type="component" value="Unassembled WGS sequence"/>
</dbReference>
<comment type="similarity">
    <text evidence="1">Belongs to the glycosyltransferase 2 family.</text>
</comment>
<keyword evidence="4" id="KW-1133">Transmembrane helix</keyword>
<dbReference type="GO" id="GO:0016757">
    <property type="term" value="F:glycosyltransferase activity"/>
    <property type="evidence" value="ECO:0007669"/>
    <property type="project" value="UniProtKB-KW"/>
</dbReference>
<dbReference type="PANTHER" id="PTHR43630">
    <property type="entry name" value="POLY-BETA-1,6-N-ACETYL-D-GLUCOSAMINE SYNTHASE"/>
    <property type="match status" value="1"/>
</dbReference>
<name>A0A841F0S6_9BACT</name>